<dbReference type="Pfam" id="PF14025">
    <property type="entry name" value="DUF4241"/>
    <property type="match status" value="1"/>
</dbReference>
<proteinExistence type="predicted"/>
<evidence type="ECO:0000313" key="1">
    <source>
        <dbReference type="EMBL" id="BBH87438.1"/>
    </source>
</evidence>
<name>A0A455SJA9_9CHLR</name>
<protein>
    <recommendedName>
        <fullName evidence="2">DUF4241 domain-containing protein</fullName>
    </recommendedName>
</protein>
<accession>A0A455SJA9</accession>
<dbReference type="InterPro" id="IPR025335">
    <property type="entry name" value="DUF4241"/>
</dbReference>
<evidence type="ECO:0008006" key="2">
    <source>
        <dbReference type="Google" id="ProtNLM"/>
    </source>
</evidence>
<sequence>MDDRALFTAFQQTAGLVPDREMTDTFLHYPGDLVITSGRFVACDPWFCANASPFEAPLIEPGRYRVALEVARFSNEDQRIALAAVIFRHQLPVRWENARTADDTDKILAFQDAETARRLADAFVGYGVDSGTGCFLDAQTADAFDRLLFTNESEMHDPLIEALEKHYVDTWNWADVCVDEQTGANVIAFSSGWGDGGYASFFGYGEDGLPVCLLTDFGVWRWPTEKE</sequence>
<reference evidence="1" key="1">
    <citation type="submission" date="2018-12" db="EMBL/GenBank/DDBJ databases">
        <title>Novel natural products biosynthetic potential of the class Ktedonobacteria.</title>
        <authorList>
            <person name="Zheng Y."/>
            <person name="Saitou A."/>
            <person name="Wang C.M."/>
            <person name="Toyoda A."/>
            <person name="Minakuchi Y."/>
            <person name="Sekiguchi Y."/>
            <person name="Ueda K."/>
            <person name="Takano H."/>
            <person name="Sakai Y."/>
            <person name="Yokota A."/>
            <person name="Yabe S."/>
        </authorList>
    </citation>
    <scope>NUCLEOTIDE SEQUENCE</scope>
    <source>
        <strain evidence="1">COM3</strain>
    </source>
</reference>
<dbReference type="EMBL" id="AP019376">
    <property type="protein sequence ID" value="BBH87438.1"/>
    <property type="molecule type" value="Genomic_DNA"/>
</dbReference>
<organism evidence="1">
    <name type="scientific">Thermosporothrix sp. COM3</name>
    <dbReference type="NCBI Taxonomy" id="2490863"/>
    <lineage>
        <taxon>Bacteria</taxon>
        <taxon>Bacillati</taxon>
        <taxon>Chloroflexota</taxon>
        <taxon>Ktedonobacteria</taxon>
        <taxon>Ktedonobacterales</taxon>
        <taxon>Thermosporotrichaceae</taxon>
        <taxon>Thermosporothrix</taxon>
    </lineage>
</organism>
<dbReference type="AlphaFoldDB" id="A0A455SJA9"/>
<gene>
    <name evidence="1" type="ORF">KTC_21890</name>
</gene>